<comment type="caution">
    <text evidence="1">The sequence shown here is derived from an EMBL/GenBank/DDBJ whole genome shotgun (WGS) entry which is preliminary data.</text>
</comment>
<reference evidence="1 2" key="1">
    <citation type="submission" date="2021-04" db="EMBL/GenBank/DDBJ databases">
        <authorList>
            <person name="De Guttry C."/>
            <person name="Zahm M."/>
            <person name="Klopp C."/>
            <person name="Cabau C."/>
            <person name="Louis A."/>
            <person name="Berthelot C."/>
            <person name="Parey E."/>
            <person name="Roest Crollius H."/>
            <person name="Montfort J."/>
            <person name="Robinson-Rechavi M."/>
            <person name="Bucao C."/>
            <person name="Bouchez O."/>
            <person name="Gislard M."/>
            <person name="Lluch J."/>
            <person name="Milhes M."/>
            <person name="Lampietro C."/>
            <person name="Lopez Roques C."/>
            <person name="Donnadieu C."/>
            <person name="Braasch I."/>
            <person name="Desvignes T."/>
            <person name="Postlethwait J."/>
            <person name="Bobe J."/>
            <person name="Wedekind C."/>
            <person name="Guiguen Y."/>
        </authorList>
    </citation>
    <scope>NUCLEOTIDE SEQUENCE [LARGE SCALE GENOMIC DNA]</scope>
    <source>
        <strain evidence="1">Cs_M1</strain>
        <tissue evidence="1">Blood</tissue>
    </source>
</reference>
<keyword evidence="2" id="KW-1185">Reference proteome</keyword>
<evidence type="ECO:0008006" key="3">
    <source>
        <dbReference type="Google" id="ProtNLM"/>
    </source>
</evidence>
<dbReference type="EMBL" id="JAGTTL010000009">
    <property type="protein sequence ID" value="KAK6317685.1"/>
    <property type="molecule type" value="Genomic_DNA"/>
</dbReference>
<sequence>MQSELYSHKREMVAKPQLRVLIWVTVATLRFQDLLDVSGAIHGGLPSQGLGKSISDANLMFEFLLGGVEIDKDNNIVLLDLEMASMRQGRAFLAHINDNIPKTLSSVEQMVKDLEDQRGPLPLSQPRFESLILGMVYSAHQAKLQEREEDQEKWGEVLIRLVNVTVNELRRPEPITTLT</sequence>
<dbReference type="InterPro" id="IPR029170">
    <property type="entry name" value="FAM180"/>
</dbReference>
<dbReference type="PANTHER" id="PTHR34034:SF2">
    <property type="entry name" value="PROTEIN FAM180A"/>
    <property type="match status" value="1"/>
</dbReference>
<dbReference type="Proteomes" id="UP001356427">
    <property type="component" value="Unassembled WGS sequence"/>
</dbReference>
<dbReference type="PANTHER" id="PTHR34034">
    <property type="entry name" value="PROTEIN FAM180A-RELATED"/>
    <property type="match status" value="1"/>
</dbReference>
<proteinExistence type="predicted"/>
<accession>A0AAN8LT33</accession>
<dbReference type="Pfam" id="PF15173">
    <property type="entry name" value="FAM180"/>
    <property type="match status" value="1"/>
</dbReference>
<protein>
    <recommendedName>
        <fullName evidence="3">Protein FAM180A</fullName>
    </recommendedName>
</protein>
<name>A0AAN8LT33_9TELE</name>
<organism evidence="1 2">
    <name type="scientific">Coregonus suidteri</name>
    <dbReference type="NCBI Taxonomy" id="861788"/>
    <lineage>
        <taxon>Eukaryota</taxon>
        <taxon>Metazoa</taxon>
        <taxon>Chordata</taxon>
        <taxon>Craniata</taxon>
        <taxon>Vertebrata</taxon>
        <taxon>Euteleostomi</taxon>
        <taxon>Actinopterygii</taxon>
        <taxon>Neopterygii</taxon>
        <taxon>Teleostei</taxon>
        <taxon>Protacanthopterygii</taxon>
        <taxon>Salmoniformes</taxon>
        <taxon>Salmonidae</taxon>
        <taxon>Coregoninae</taxon>
        <taxon>Coregonus</taxon>
    </lineage>
</organism>
<gene>
    <name evidence="1" type="ORF">J4Q44_G00109760</name>
</gene>
<dbReference type="AlphaFoldDB" id="A0AAN8LT33"/>
<evidence type="ECO:0000313" key="1">
    <source>
        <dbReference type="EMBL" id="KAK6317685.1"/>
    </source>
</evidence>
<evidence type="ECO:0000313" key="2">
    <source>
        <dbReference type="Proteomes" id="UP001356427"/>
    </source>
</evidence>